<organism evidence="1 2">
    <name type="scientific">Rhizobium grahamii</name>
    <dbReference type="NCBI Taxonomy" id="1120045"/>
    <lineage>
        <taxon>Bacteria</taxon>
        <taxon>Pseudomonadati</taxon>
        <taxon>Pseudomonadota</taxon>
        <taxon>Alphaproteobacteria</taxon>
        <taxon>Hyphomicrobiales</taxon>
        <taxon>Rhizobiaceae</taxon>
        <taxon>Rhizobium/Agrobacterium group</taxon>
        <taxon>Rhizobium</taxon>
    </lineage>
</organism>
<sequence>MVSEDLLELGLDLDRLSEDHLRKLWAEFRSIRVLEPHTRSIAIRIFVWYIVESKLFSSSAMRRSGAIGQSIATMRAWAADDPALEPVVVREAETIKLFLYQIFENAAAPRGTIVEAQKRLLKA</sequence>
<dbReference type="EMBL" id="NAAC01000009">
    <property type="protein sequence ID" value="RDJ12963.1"/>
    <property type="molecule type" value="Genomic_DNA"/>
</dbReference>
<protein>
    <submittedName>
        <fullName evidence="1">Uncharacterized protein</fullName>
    </submittedName>
</protein>
<proteinExistence type="predicted"/>
<dbReference type="OrthoDB" id="8401236at2"/>
<name>A0A370KT73_9HYPH</name>
<evidence type="ECO:0000313" key="2">
    <source>
        <dbReference type="Proteomes" id="UP000254939"/>
    </source>
</evidence>
<reference evidence="1 2" key="1">
    <citation type="submission" date="2017-03" db="EMBL/GenBank/DDBJ databases">
        <title>Genome analysis of Rhizobial strains effectives or ineffectives for nitrogen fixation isolated from bean seeds.</title>
        <authorList>
            <person name="Peralta H."/>
            <person name="Aguilar-Vera A."/>
            <person name="Mora Y."/>
            <person name="Vargas-Lagunas C."/>
            <person name="Girard L."/>
            <person name="Mora J."/>
        </authorList>
    </citation>
    <scope>NUCLEOTIDE SEQUENCE [LARGE SCALE GENOMIC DNA]</scope>
    <source>
        <strain evidence="1 2">CCGM3</strain>
    </source>
</reference>
<comment type="caution">
    <text evidence="1">The sequence shown here is derived from an EMBL/GenBank/DDBJ whole genome shotgun (WGS) entry which is preliminary data.</text>
</comment>
<evidence type="ECO:0000313" key="1">
    <source>
        <dbReference type="EMBL" id="RDJ12963.1"/>
    </source>
</evidence>
<dbReference type="Proteomes" id="UP000254939">
    <property type="component" value="Unassembled WGS sequence"/>
</dbReference>
<dbReference type="AlphaFoldDB" id="A0A370KT73"/>
<gene>
    <name evidence="1" type="ORF">B5K06_09395</name>
</gene>
<dbReference type="RefSeq" id="WP_114712682.1">
    <property type="nucleotide sequence ID" value="NZ_KZ857259.1"/>
</dbReference>
<accession>A0A370KT73</accession>